<name>A0A5D4XJZ6_9GAMM</name>
<organism evidence="5 6">
    <name type="scientific">Luteimonas viscosa</name>
    <dbReference type="NCBI Taxonomy" id="1132694"/>
    <lineage>
        <taxon>Bacteria</taxon>
        <taxon>Pseudomonadati</taxon>
        <taxon>Pseudomonadota</taxon>
        <taxon>Gammaproteobacteria</taxon>
        <taxon>Lysobacterales</taxon>
        <taxon>Lysobacteraceae</taxon>
        <taxon>Luteimonas</taxon>
    </lineage>
</organism>
<accession>A0A5D4XJZ6</accession>
<dbReference type="RefSeq" id="WP_149101409.1">
    <property type="nucleotide sequence ID" value="NZ_VTFT01000001.1"/>
</dbReference>
<dbReference type="AlphaFoldDB" id="A0A5D4XJZ6"/>
<feature type="chain" id="PRO_5022865517" description="YCII-related domain-containing protein" evidence="3">
    <location>
        <begin position="21"/>
        <end position="195"/>
    </location>
</feature>
<dbReference type="Proteomes" id="UP000324973">
    <property type="component" value="Unassembled WGS sequence"/>
</dbReference>
<evidence type="ECO:0000256" key="3">
    <source>
        <dbReference type="SAM" id="SignalP"/>
    </source>
</evidence>
<dbReference type="EMBL" id="VTFT01000001">
    <property type="protein sequence ID" value="TYT24859.1"/>
    <property type="molecule type" value="Genomic_DNA"/>
</dbReference>
<sequence length="195" mass="20400">MRAMILLPALWLTLAMPVAAKPPADPSGAPPGHDAALAARVGADQRGMRRYVLVILTTGDRRMADGPERDAMFAGHFANMQRLSDAGQLVLAGPFVEHPDGWRGLYVFAVDSLDEAKALAETDPVVVQGEMVPEYHAWYGSAALMLLPAWHERLVPPAAPRDRPSSRAPGTGGSGAGSTGPGPAPAGTAHSRPAS</sequence>
<feature type="compositionally biased region" description="Basic and acidic residues" evidence="2">
    <location>
        <begin position="156"/>
        <end position="165"/>
    </location>
</feature>
<gene>
    <name evidence="5" type="ORF">FZO89_00385</name>
</gene>
<comment type="similarity">
    <text evidence="1">Belongs to the YciI family.</text>
</comment>
<evidence type="ECO:0000259" key="4">
    <source>
        <dbReference type="Pfam" id="PF03795"/>
    </source>
</evidence>
<dbReference type="Gene3D" id="3.30.70.1060">
    <property type="entry name" value="Dimeric alpha+beta barrel"/>
    <property type="match status" value="1"/>
</dbReference>
<evidence type="ECO:0000313" key="6">
    <source>
        <dbReference type="Proteomes" id="UP000324973"/>
    </source>
</evidence>
<reference evidence="5 6" key="1">
    <citation type="submission" date="2019-08" db="EMBL/GenBank/DDBJ databases">
        <title>Luteimonas viscosus sp. nov., isolated from soil of a sunflower field.</title>
        <authorList>
            <person name="Jianli Z."/>
            <person name="Ying Z."/>
        </authorList>
    </citation>
    <scope>NUCLEOTIDE SEQUENCE [LARGE SCALE GENOMIC DNA]</scope>
    <source>
        <strain evidence="5 6">XBU10</strain>
    </source>
</reference>
<keyword evidence="6" id="KW-1185">Reference proteome</keyword>
<dbReference type="InterPro" id="IPR011008">
    <property type="entry name" value="Dimeric_a/b-barrel"/>
</dbReference>
<dbReference type="Pfam" id="PF03795">
    <property type="entry name" value="YCII"/>
    <property type="match status" value="1"/>
</dbReference>
<dbReference type="OrthoDB" id="8481699at2"/>
<comment type="caution">
    <text evidence="5">The sequence shown here is derived from an EMBL/GenBank/DDBJ whole genome shotgun (WGS) entry which is preliminary data.</text>
</comment>
<evidence type="ECO:0000256" key="2">
    <source>
        <dbReference type="SAM" id="MobiDB-lite"/>
    </source>
</evidence>
<dbReference type="SUPFAM" id="SSF54909">
    <property type="entry name" value="Dimeric alpha+beta barrel"/>
    <property type="match status" value="1"/>
</dbReference>
<evidence type="ECO:0000313" key="5">
    <source>
        <dbReference type="EMBL" id="TYT24859.1"/>
    </source>
</evidence>
<proteinExistence type="inferred from homology"/>
<protein>
    <recommendedName>
        <fullName evidence="4">YCII-related domain-containing protein</fullName>
    </recommendedName>
</protein>
<feature type="region of interest" description="Disordered" evidence="2">
    <location>
        <begin position="156"/>
        <end position="195"/>
    </location>
</feature>
<dbReference type="InterPro" id="IPR005545">
    <property type="entry name" value="YCII"/>
</dbReference>
<feature type="signal peptide" evidence="3">
    <location>
        <begin position="1"/>
        <end position="20"/>
    </location>
</feature>
<feature type="domain" description="YCII-related" evidence="4">
    <location>
        <begin position="64"/>
        <end position="130"/>
    </location>
</feature>
<evidence type="ECO:0000256" key="1">
    <source>
        <dbReference type="ARBA" id="ARBA00007689"/>
    </source>
</evidence>
<feature type="compositionally biased region" description="Gly residues" evidence="2">
    <location>
        <begin position="170"/>
        <end position="180"/>
    </location>
</feature>
<keyword evidence="3" id="KW-0732">Signal</keyword>